<feature type="active site" description="Proton acceptor" evidence="6">
    <location>
        <position position="609"/>
    </location>
</feature>
<feature type="domain" description="Glucose-methanol-choline oxidoreductase N-terminal" evidence="12">
    <location>
        <begin position="326"/>
        <end position="340"/>
    </location>
</feature>
<dbReference type="InterPro" id="IPR027424">
    <property type="entry name" value="Glucose_Oxidase_domain_2"/>
</dbReference>
<feature type="region of interest" description="Disordered" evidence="9">
    <location>
        <begin position="639"/>
        <end position="660"/>
    </location>
</feature>
<evidence type="ECO:0000313" key="13">
    <source>
        <dbReference type="EMBL" id="KDQ31492.1"/>
    </source>
</evidence>
<keyword evidence="4 7" id="KW-0274">FAD</keyword>
<comment type="cofactor">
    <cofactor evidence="1 7">
        <name>FAD</name>
        <dbReference type="ChEBI" id="CHEBI:57692"/>
    </cofactor>
</comment>
<evidence type="ECO:0000256" key="9">
    <source>
        <dbReference type="SAM" id="MobiDB-lite"/>
    </source>
</evidence>
<dbReference type="PANTHER" id="PTHR11552:SF218">
    <property type="entry name" value="GLUCOSE-METHANOL-CHOLINE OXIDOREDUCTASE N-TERMINAL DOMAIN-CONTAINING PROTEIN"/>
    <property type="match status" value="1"/>
</dbReference>
<dbReference type="EMBL" id="KL198006">
    <property type="protein sequence ID" value="KDQ31492.1"/>
    <property type="molecule type" value="Genomic_DNA"/>
</dbReference>
<dbReference type="Pfam" id="PF05199">
    <property type="entry name" value="GMC_oxred_C"/>
    <property type="match status" value="1"/>
</dbReference>
<feature type="signal peptide" evidence="10">
    <location>
        <begin position="1"/>
        <end position="20"/>
    </location>
</feature>
<dbReference type="PANTHER" id="PTHR11552">
    <property type="entry name" value="GLUCOSE-METHANOL-CHOLINE GMC OXIDOREDUCTASE"/>
    <property type="match status" value="1"/>
</dbReference>
<dbReference type="PROSITE" id="PS00624">
    <property type="entry name" value="GMC_OXRED_2"/>
    <property type="match status" value="1"/>
</dbReference>
<dbReference type="PIRSF" id="PIRSF000137">
    <property type="entry name" value="Alcohol_oxidase"/>
    <property type="match status" value="1"/>
</dbReference>
<evidence type="ECO:0000256" key="5">
    <source>
        <dbReference type="ARBA" id="ARBA00023002"/>
    </source>
</evidence>
<evidence type="ECO:0000256" key="10">
    <source>
        <dbReference type="SAM" id="SignalP"/>
    </source>
</evidence>
<organism evidence="13 14">
    <name type="scientific">Pleurotus ostreatus (strain PC15)</name>
    <name type="common">Oyster mushroom</name>
    <dbReference type="NCBI Taxonomy" id="1137138"/>
    <lineage>
        <taxon>Eukaryota</taxon>
        <taxon>Fungi</taxon>
        <taxon>Dikarya</taxon>
        <taxon>Basidiomycota</taxon>
        <taxon>Agaricomycotina</taxon>
        <taxon>Agaricomycetes</taxon>
        <taxon>Agaricomycetidae</taxon>
        <taxon>Agaricales</taxon>
        <taxon>Pleurotineae</taxon>
        <taxon>Pleurotaceae</taxon>
        <taxon>Pleurotus</taxon>
    </lineage>
</organism>
<evidence type="ECO:0000313" key="14">
    <source>
        <dbReference type="Proteomes" id="UP000027073"/>
    </source>
</evidence>
<dbReference type="SUPFAM" id="SSF54373">
    <property type="entry name" value="FAD-linked reductases, C-terminal domain"/>
    <property type="match status" value="1"/>
</dbReference>
<dbReference type="HOGENOM" id="CLU_002865_6_0_1"/>
<evidence type="ECO:0000256" key="2">
    <source>
        <dbReference type="ARBA" id="ARBA00010790"/>
    </source>
</evidence>
<sequence>MWPVEVAFLTILGLSSFGSCSPHERYPIRTLSPRGIVYDGNIADSYDFVIVGGGQAGLVLAARLSEDSNHTVLVLEAGDTGDAIRNDIDVPAFAYYKSKMGSSYDYGFQTVPQANLGGRAISWPRGKILGGSSAVNGMYATRPAQIEVDAWSTLVASDDSDAAKAWGWTSFLSAMKKSEHFTPPGSDVRNLADIHYQPSNHGTGGPLHISYPGYTFSQYRDWLVTLNNVGVPDSEDAAGGSTEGAYTTTSFINPTNWTRSYSKSAYIDPLPPRDNLAILANATVTRIIFDSSNSNNLTATAVEFASNRDATKRTVKVSKEVILAGGAVGSPHVLLVSGVGPKDTLEAAGVPVLHELNGVGQHMADHLSSGVTYAANFDNAGAIWAKGGDVANSPAFLSFVNSAIAYVNLTTLLGDDGAKALQDEVRQGSPSSLAGSDSDVLAGDKAIYSAVSGTIFGSHIGSAEMLLSLNTPGNVAIQAGLQHPFSVGRLSINTSNAFDSPIIDPNYLSHASDKTILREALKLARKLGQTEPLASSLGDEITPGPSVSTDAEWDAWLSTHVGTEFHPSSTCAMLPRNLGGVVNAKLQVYGTANVRVADSSIFPLSFAAHLGVPTYGVAEQAADIIRGFYNGVASPVSPPSSTSASDSSSSQTPSTTNQNNAASTHAINSWLNWTLLSATFLTSVLVL</sequence>
<dbReference type="Gene3D" id="3.30.560.10">
    <property type="entry name" value="Glucose Oxidase, domain 3"/>
    <property type="match status" value="1"/>
</dbReference>
<evidence type="ECO:0000256" key="7">
    <source>
        <dbReference type="PIRSR" id="PIRSR000137-2"/>
    </source>
</evidence>
<dbReference type="OrthoDB" id="269227at2759"/>
<dbReference type="InParanoid" id="A0A067P501"/>
<protein>
    <recommendedName>
        <fullName evidence="11 12">Glucose-methanol-choline oxidoreductase N-terminal domain-containing protein</fullName>
    </recommendedName>
</protein>
<dbReference type="PROSITE" id="PS00623">
    <property type="entry name" value="GMC_OXRED_1"/>
    <property type="match status" value="1"/>
</dbReference>
<evidence type="ECO:0000256" key="6">
    <source>
        <dbReference type="PIRSR" id="PIRSR000137-1"/>
    </source>
</evidence>
<dbReference type="InterPro" id="IPR036188">
    <property type="entry name" value="FAD/NAD-bd_sf"/>
</dbReference>
<dbReference type="GO" id="GO:0016614">
    <property type="term" value="F:oxidoreductase activity, acting on CH-OH group of donors"/>
    <property type="evidence" value="ECO:0007669"/>
    <property type="project" value="InterPro"/>
</dbReference>
<dbReference type="AlphaFoldDB" id="A0A067P501"/>
<dbReference type="VEuPathDB" id="FungiDB:PLEOSDRAFT_1088797"/>
<evidence type="ECO:0000259" key="12">
    <source>
        <dbReference type="PROSITE" id="PS00624"/>
    </source>
</evidence>
<reference evidence="14" key="1">
    <citation type="journal article" date="2014" name="Proc. Natl. Acad. Sci. U.S.A.">
        <title>Extensive sampling of basidiomycete genomes demonstrates inadequacy of the white-rot/brown-rot paradigm for wood decay fungi.</title>
        <authorList>
            <person name="Riley R."/>
            <person name="Salamov A.A."/>
            <person name="Brown D.W."/>
            <person name="Nagy L.G."/>
            <person name="Floudas D."/>
            <person name="Held B.W."/>
            <person name="Levasseur A."/>
            <person name="Lombard V."/>
            <person name="Morin E."/>
            <person name="Otillar R."/>
            <person name="Lindquist E.A."/>
            <person name="Sun H."/>
            <person name="LaButti K.M."/>
            <person name="Schmutz J."/>
            <person name="Jabbour D."/>
            <person name="Luo H."/>
            <person name="Baker S.E."/>
            <person name="Pisabarro A.G."/>
            <person name="Walton J.D."/>
            <person name="Blanchette R.A."/>
            <person name="Henrissat B."/>
            <person name="Martin F."/>
            <person name="Cullen D."/>
            <person name="Hibbett D.S."/>
            <person name="Grigoriev I.V."/>
        </authorList>
    </citation>
    <scope>NUCLEOTIDE SEQUENCE [LARGE SCALE GENOMIC DNA]</scope>
    <source>
        <strain evidence="14">PC15</strain>
    </source>
</reference>
<accession>A0A067P501</accession>
<gene>
    <name evidence="13" type="ORF">PLEOSDRAFT_1088797</name>
</gene>
<dbReference type="SUPFAM" id="SSF51905">
    <property type="entry name" value="FAD/NAD(P)-binding domain"/>
    <property type="match status" value="1"/>
</dbReference>
<evidence type="ECO:0000256" key="1">
    <source>
        <dbReference type="ARBA" id="ARBA00001974"/>
    </source>
</evidence>
<feature type="domain" description="Glucose-methanol-choline oxidoreductase N-terminal" evidence="11">
    <location>
        <begin position="126"/>
        <end position="149"/>
    </location>
</feature>
<evidence type="ECO:0000259" key="11">
    <source>
        <dbReference type="PROSITE" id="PS00623"/>
    </source>
</evidence>
<feature type="active site" description="Proton donor" evidence="6">
    <location>
        <position position="566"/>
    </location>
</feature>
<dbReference type="GO" id="GO:0050660">
    <property type="term" value="F:flavin adenine dinucleotide binding"/>
    <property type="evidence" value="ECO:0007669"/>
    <property type="project" value="InterPro"/>
</dbReference>
<feature type="binding site" evidence="7">
    <location>
        <position position="284"/>
    </location>
    <ligand>
        <name>FAD</name>
        <dbReference type="ChEBI" id="CHEBI:57692"/>
    </ligand>
</feature>
<feature type="chain" id="PRO_5001646402" description="Glucose-methanol-choline oxidoreductase N-terminal domain-containing protein" evidence="10">
    <location>
        <begin position="21"/>
        <end position="687"/>
    </location>
</feature>
<dbReference type="Pfam" id="PF00732">
    <property type="entry name" value="GMC_oxred_N"/>
    <property type="match status" value="1"/>
</dbReference>
<dbReference type="InterPro" id="IPR007867">
    <property type="entry name" value="GMC_OxRtase_C"/>
</dbReference>
<proteinExistence type="inferred from homology"/>
<keyword evidence="10" id="KW-0732">Signal</keyword>
<dbReference type="Proteomes" id="UP000027073">
    <property type="component" value="Unassembled WGS sequence"/>
</dbReference>
<evidence type="ECO:0000256" key="3">
    <source>
        <dbReference type="ARBA" id="ARBA00022630"/>
    </source>
</evidence>
<keyword evidence="5" id="KW-0560">Oxidoreductase</keyword>
<dbReference type="Gene3D" id="3.50.50.60">
    <property type="entry name" value="FAD/NAD(P)-binding domain"/>
    <property type="match status" value="1"/>
</dbReference>
<evidence type="ECO:0000256" key="4">
    <source>
        <dbReference type="ARBA" id="ARBA00022827"/>
    </source>
</evidence>
<evidence type="ECO:0000256" key="8">
    <source>
        <dbReference type="RuleBase" id="RU003968"/>
    </source>
</evidence>
<dbReference type="Gene3D" id="4.10.450.10">
    <property type="entry name" value="Glucose Oxidase, domain 2"/>
    <property type="match status" value="1"/>
</dbReference>
<dbReference type="InterPro" id="IPR000172">
    <property type="entry name" value="GMC_OxRdtase_N"/>
</dbReference>
<dbReference type="InterPro" id="IPR012132">
    <property type="entry name" value="GMC_OxRdtase"/>
</dbReference>
<comment type="similarity">
    <text evidence="2 8">Belongs to the GMC oxidoreductase family.</text>
</comment>
<name>A0A067P501_PLEO1</name>
<keyword evidence="3 8" id="KW-0285">Flavoprotein</keyword>
<dbReference type="STRING" id="1137138.A0A067P501"/>